<evidence type="ECO:0008006" key="4">
    <source>
        <dbReference type="Google" id="ProtNLM"/>
    </source>
</evidence>
<name>A0A0M0JV43_9EUKA</name>
<evidence type="ECO:0000313" key="2">
    <source>
        <dbReference type="EMBL" id="KOO30410.1"/>
    </source>
</evidence>
<proteinExistence type="predicted"/>
<evidence type="ECO:0000313" key="3">
    <source>
        <dbReference type="Proteomes" id="UP000037460"/>
    </source>
</evidence>
<dbReference type="AlphaFoldDB" id="A0A0M0JV43"/>
<keyword evidence="3" id="KW-1185">Reference proteome</keyword>
<organism evidence="2 3">
    <name type="scientific">Chrysochromulina tobinii</name>
    <dbReference type="NCBI Taxonomy" id="1460289"/>
    <lineage>
        <taxon>Eukaryota</taxon>
        <taxon>Haptista</taxon>
        <taxon>Haptophyta</taxon>
        <taxon>Prymnesiophyceae</taxon>
        <taxon>Prymnesiales</taxon>
        <taxon>Chrysochromulinaceae</taxon>
        <taxon>Chrysochromulina</taxon>
    </lineage>
</organism>
<dbReference type="Pfam" id="PF13385">
    <property type="entry name" value="Laminin_G_3"/>
    <property type="match status" value="1"/>
</dbReference>
<protein>
    <recommendedName>
        <fullName evidence="4">LamG-like jellyroll fold domain-containing protein</fullName>
    </recommendedName>
</protein>
<feature type="region of interest" description="Disordered" evidence="1">
    <location>
        <begin position="210"/>
        <end position="230"/>
    </location>
</feature>
<dbReference type="Proteomes" id="UP000037460">
    <property type="component" value="Unassembled WGS sequence"/>
</dbReference>
<dbReference type="SUPFAM" id="SSF49899">
    <property type="entry name" value="Concanavalin A-like lectins/glucanases"/>
    <property type="match status" value="1"/>
</dbReference>
<comment type="caution">
    <text evidence="2">The sequence shown here is derived from an EMBL/GenBank/DDBJ whole genome shotgun (WGS) entry which is preliminary data.</text>
</comment>
<evidence type="ECO:0000256" key="1">
    <source>
        <dbReference type="SAM" id="MobiDB-lite"/>
    </source>
</evidence>
<dbReference type="OrthoDB" id="10511056at2759"/>
<gene>
    <name evidence="2" type="ORF">Ctob_011664</name>
</gene>
<dbReference type="InterPro" id="IPR013320">
    <property type="entry name" value="ConA-like_dom_sf"/>
</dbReference>
<dbReference type="EMBL" id="JWZX01002231">
    <property type="protein sequence ID" value="KOO30410.1"/>
    <property type="molecule type" value="Genomic_DNA"/>
</dbReference>
<accession>A0A0M0JV43</accession>
<dbReference type="Gene3D" id="2.60.120.200">
    <property type="match status" value="1"/>
</dbReference>
<sequence>MSGNSNRALNGQRMPVLRPDSVNGHAAFEFDGASVLKTRPFSQPLPQPVTLMVVARARGDTTIVDSLGPQSGRFELCHGYPSGWHPSPEICMSASGEDSAPKQSLRGSTRGTGDWHIYTAIFDNKKSEIFVDGYCEASGKTAGPNSLDGLSIGCDHNGVFFLTGSIAELRLFSCHMPTAQRVQTEAALAHRYGLEYSSVPAPPAKSGHSLSRFSCVPRAPPARTSHAVSQ</sequence>
<reference evidence="3" key="1">
    <citation type="journal article" date="2015" name="PLoS Genet.">
        <title>Genome Sequence and Transcriptome Analyses of Chrysochromulina tobin: Metabolic Tools for Enhanced Algal Fitness in the Prominent Order Prymnesiales (Haptophyceae).</title>
        <authorList>
            <person name="Hovde B.T."/>
            <person name="Deodato C.R."/>
            <person name="Hunsperger H.M."/>
            <person name="Ryken S.A."/>
            <person name="Yost W."/>
            <person name="Jha R.K."/>
            <person name="Patterson J."/>
            <person name="Monnat R.J. Jr."/>
            <person name="Barlow S.B."/>
            <person name="Starkenburg S.R."/>
            <person name="Cattolico R.A."/>
        </authorList>
    </citation>
    <scope>NUCLEOTIDE SEQUENCE</scope>
    <source>
        <strain evidence="3">CCMP291</strain>
    </source>
</reference>